<feature type="transmembrane region" description="Helical" evidence="6">
    <location>
        <begin position="58"/>
        <end position="79"/>
    </location>
</feature>
<feature type="transmembrane region" description="Helical" evidence="6">
    <location>
        <begin position="245"/>
        <end position="263"/>
    </location>
</feature>
<evidence type="ECO:0000256" key="6">
    <source>
        <dbReference type="SAM" id="Phobius"/>
    </source>
</evidence>
<feature type="transmembrane region" description="Helical" evidence="6">
    <location>
        <begin position="481"/>
        <end position="499"/>
    </location>
</feature>
<keyword evidence="8" id="KW-1185">Reference proteome</keyword>
<feature type="transmembrane region" description="Helical" evidence="6">
    <location>
        <begin position="451"/>
        <end position="475"/>
    </location>
</feature>
<dbReference type="PANTHER" id="PTHR30250">
    <property type="entry name" value="PST FAMILY PREDICTED COLANIC ACID TRANSPORTER"/>
    <property type="match status" value="1"/>
</dbReference>
<dbReference type="KEGG" id="jar:G7057_11680"/>
<evidence type="ECO:0000313" key="7">
    <source>
        <dbReference type="EMBL" id="QII83046.1"/>
    </source>
</evidence>
<organism evidence="7 8">
    <name type="scientific">Jeotgalibaca arthritidis</name>
    <dbReference type="NCBI Taxonomy" id="1868794"/>
    <lineage>
        <taxon>Bacteria</taxon>
        <taxon>Bacillati</taxon>
        <taxon>Bacillota</taxon>
        <taxon>Bacilli</taxon>
        <taxon>Lactobacillales</taxon>
        <taxon>Carnobacteriaceae</taxon>
        <taxon>Jeotgalibaca</taxon>
    </lineage>
</organism>
<accession>A0A6G7KCR7</accession>
<feature type="transmembrane region" description="Helical" evidence="6">
    <location>
        <begin position="292"/>
        <end position="312"/>
    </location>
</feature>
<evidence type="ECO:0000256" key="2">
    <source>
        <dbReference type="ARBA" id="ARBA00022475"/>
    </source>
</evidence>
<dbReference type="Pfam" id="PF01943">
    <property type="entry name" value="Polysacc_synt"/>
    <property type="match status" value="1"/>
</dbReference>
<dbReference type="GO" id="GO:0005886">
    <property type="term" value="C:plasma membrane"/>
    <property type="evidence" value="ECO:0007669"/>
    <property type="project" value="UniProtKB-SubCell"/>
</dbReference>
<reference evidence="7 8" key="1">
    <citation type="journal article" date="2017" name="Int. J. Syst. Evol. Microbiol.">
        <title>Jeotgalibaca porci sp. nov. and Jeotgalibaca arthritidis sp. nov., isolated from pigs, and emended description of the genus Jeotgalibaca.</title>
        <authorList>
            <person name="Zamora L."/>
            <person name="Perez-Sancho M."/>
            <person name="Dominguez L."/>
            <person name="Fernandez-Garayzabal J.F."/>
            <person name="Vela A.I."/>
        </authorList>
    </citation>
    <scope>NUCLEOTIDE SEQUENCE [LARGE SCALE GENOMIC DNA]</scope>
    <source>
        <strain evidence="7 8">CECT 9157</strain>
    </source>
</reference>
<proteinExistence type="predicted"/>
<dbReference type="Proteomes" id="UP000501451">
    <property type="component" value="Chromosome"/>
</dbReference>
<dbReference type="InterPro" id="IPR050833">
    <property type="entry name" value="Poly_Biosynth_Transport"/>
</dbReference>
<dbReference type="InterPro" id="IPR002797">
    <property type="entry name" value="Polysacc_synth"/>
</dbReference>
<dbReference type="RefSeq" id="WP_166163945.1">
    <property type="nucleotide sequence ID" value="NZ_CP049740.1"/>
</dbReference>
<dbReference type="PIRSF" id="PIRSF038958">
    <property type="entry name" value="PG_synth_SpoVB"/>
    <property type="match status" value="1"/>
</dbReference>
<name>A0A6G7KCR7_9LACT</name>
<dbReference type="InterPro" id="IPR024923">
    <property type="entry name" value="PG_synth_SpoVB"/>
</dbReference>
<feature type="transmembrane region" description="Helical" evidence="6">
    <location>
        <begin position="215"/>
        <end position="233"/>
    </location>
</feature>
<evidence type="ECO:0000313" key="8">
    <source>
        <dbReference type="Proteomes" id="UP000501451"/>
    </source>
</evidence>
<comment type="subcellular location">
    <subcellularLocation>
        <location evidence="1">Cell membrane</location>
        <topology evidence="1">Multi-pass membrane protein</topology>
    </subcellularLocation>
</comment>
<evidence type="ECO:0000256" key="4">
    <source>
        <dbReference type="ARBA" id="ARBA00022989"/>
    </source>
</evidence>
<gene>
    <name evidence="7" type="ORF">G7057_11680</name>
</gene>
<feature type="transmembrane region" description="Helical" evidence="6">
    <location>
        <begin position="387"/>
        <end position="411"/>
    </location>
</feature>
<keyword evidence="2" id="KW-1003">Cell membrane</keyword>
<keyword evidence="5 6" id="KW-0472">Membrane</keyword>
<evidence type="ECO:0000256" key="1">
    <source>
        <dbReference type="ARBA" id="ARBA00004651"/>
    </source>
</evidence>
<keyword evidence="4 6" id="KW-1133">Transmembrane helix</keyword>
<feature type="transmembrane region" description="Helical" evidence="6">
    <location>
        <begin position="176"/>
        <end position="194"/>
    </location>
</feature>
<feature type="transmembrane region" description="Helical" evidence="6">
    <location>
        <begin position="140"/>
        <end position="164"/>
    </location>
</feature>
<evidence type="ECO:0000256" key="3">
    <source>
        <dbReference type="ARBA" id="ARBA00022692"/>
    </source>
</evidence>
<feature type="transmembrane region" description="Helical" evidence="6">
    <location>
        <begin position="547"/>
        <end position="567"/>
    </location>
</feature>
<protein>
    <submittedName>
        <fullName evidence="7">Polysaccharide biosynthesis protein</fullName>
    </submittedName>
</protein>
<dbReference type="AlphaFoldDB" id="A0A6G7KCR7"/>
<feature type="transmembrane region" description="Helical" evidence="6">
    <location>
        <begin position="99"/>
        <end position="119"/>
    </location>
</feature>
<keyword evidence="3 6" id="KW-0812">Transmembrane</keyword>
<dbReference type="EMBL" id="CP049740">
    <property type="protein sequence ID" value="QII83046.1"/>
    <property type="molecule type" value="Genomic_DNA"/>
</dbReference>
<feature type="transmembrane region" description="Helical" evidence="6">
    <location>
        <begin position="346"/>
        <end position="366"/>
    </location>
</feature>
<dbReference type="CDD" id="cd13124">
    <property type="entry name" value="MATE_SpoVB_like"/>
    <property type="match status" value="1"/>
</dbReference>
<sequence>MQNYKTRAERKRAERLKEEEPIEIEEDLQQTIQFDQPLLVDELEEVIRSDSEEKMVEGTFWMTFGSIFSRLLGALYIIPWTAMMGAGSQVGNALFSVGYAPYQLFLSIGTAGFPSAMSKQIAEFNAKKQYKAGQDLFKKSLLFMLLTGLASSVVMYILAPFIAANSPIASLADKTLVIRSLAPALLIVPVMSLIRGYFQGYQDMIPSAITQVVEQIIRVAYMLLATFVVMKVLDGRVATAVAHSTFAAFVGAFASLIMLIWYYQRHMKKYRKLLAADQSTVSIDITSAIKKMVAESIPFIVVGSGITFGKFIDQFTFEPIMLRLTDYDKDVIGELFSLFSFNADKLIMIIISLAVGMSATSIPLLVENFIKQDFKQLRKQIEQISKLFFFVMLPAAFGMMVVSRPIFSVFYGSSEYNALGSQLLMIACVMSIVLGAFTIVASILQSFGDHLSAIIYLGVGLLVKLVVQYPFIYFFQTAGTLYATTLGFLVTTVLCTWKIHKLVQLEWDETLRSIGLMALITGWMTAVAHIVLRLSSLFLSTDRRGTAFVIVVLVAGFGGFVYIYLALKTKIADEVLGERVAGLRRKLKIS</sequence>
<dbReference type="PANTHER" id="PTHR30250:SF21">
    <property type="entry name" value="LIPID II FLIPPASE MURJ"/>
    <property type="match status" value="1"/>
</dbReference>
<feature type="transmembrane region" description="Helical" evidence="6">
    <location>
        <begin position="423"/>
        <end position="444"/>
    </location>
</feature>
<evidence type="ECO:0000256" key="5">
    <source>
        <dbReference type="ARBA" id="ARBA00023136"/>
    </source>
</evidence>
<feature type="transmembrane region" description="Helical" evidence="6">
    <location>
        <begin position="511"/>
        <end position="532"/>
    </location>
</feature>